<evidence type="ECO:0000259" key="15">
    <source>
        <dbReference type="Pfam" id="PF01225"/>
    </source>
</evidence>
<dbReference type="InterPro" id="IPR036615">
    <property type="entry name" value="Mur_ligase_C_dom_sf"/>
</dbReference>
<comment type="similarity">
    <text evidence="14">Belongs to the MurCDEF family.</text>
</comment>
<dbReference type="GO" id="GO:0005737">
    <property type="term" value="C:cytoplasm"/>
    <property type="evidence" value="ECO:0007669"/>
    <property type="project" value="UniProtKB-SubCell"/>
</dbReference>
<gene>
    <name evidence="14" type="primary">murC</name>
    <name evidence="18" type="ORF">SAMN02745885_00438</name>
</gene>
<dbReference type="GO" id="GO:0005524">
    <property type="term" value="F:ATP binding"/>
    <property type="evidence" value="ECO:0007669"/>
    <property type="project" value="UniProtKB-UniRule"/>
</dbReference>
<evidence type="ECO:0000256" key="8">
    <source>
        <dbReference type="ARBA" id="ARBA00022840"/>
    </source>
</evidence>
<keyword evidence="6 14" id="KW-0132">Cell division</keyword>
<feature type="domain" description="Mur ligase N-terminal catalytic" evidence="15">
    <location>
        <begin position="1"/>
        <end position="88"/>
    </location>
</feature>
<dbReference type="EMBL" id="FUXM01000003">
    <property type="protein sequence ID" value="SJZ62294.1"/>
    <property type="molecule type" value="Genomic_DNA"/>
</dbReference>
<keyword evidence="5 14" id="KW-0436">Ligase</keyword>
<feature type="binding site" evidence="14">
    <location>
        <begin position="95"/>
        <end position="101"/>
    </location>
    <ligand>
        <name>ATP</name>
        <dbReference type="ChEBI" id="CHEBI:30616"/>
    </ligand>
</feature>
<evidence type="ECO:0000256" key="11">
    <source>
        <dbReference type="ARBA" id="ARBA00023306"/>
    </source>
</evidence>
<feature type="domain" description="Mur ligase C-terminal" evidence="16">
    <location>
        <begin position="294"/>
        <end position="424"/>
    </location>
</feature>
<keyword evidence="10 14" id="KW-0573">Peptidoglycan synthesis</keyword>
<evidence type="ECO:0000256" key="5">
    <source>
        <dbReference type="ARBA" id="ARBA00022598"/>
    </source>
</evidence>
<dbReference type="Gene3D" id="3.90.190.20">
    <property type="entry name" value="Mur ligase, C-terminal domain"/>
    <property type="match status" value="1"/>
</dbReference>
<accession>A0A1T4M6E1</accession>
<dbReference type="GO" id="GO:0009252">
    <property type="term" value="P:peptidoglycan biosynthetic process"/>
    <property type="evidence" value="ECO:0007669"/>
    <property type="project" value="UniProtKB-UniRule"/>
</dbReference>
<sequence>MSGLAELLLGRGHQVSGSDVKASQVTAKLERMGARVSIGHRAELVEGAELVVVSTAIRPENPELVRAQQIGLPIWHRSDLLAWFMQQQEGIGIAGAHGKTTTTGMVANMLLQAGLDPTVVVGGTFRTIGGNARLGQGRYLVAEADESDGSFLKLPIKYGVVTNIEADHLDYYGDLSKIITAFRTYLNRLPGDGLAVLGIDNPLTASLAAEHKGPKLTYGFAATADYRVEEPVREGAWQVATVYEGGQKLGQLRLAVPGRHNAVNALAAVALGRHFGLAFPAIADGLAQFQGVMRRFETLGRHLGIWVVDDYAHHPTEVQATLKAARQAGPRRLVACFQPHRYTRTKFLGEEFAHSFAEADLVLLTDIYSAGEDPIPGVSTEGIIAAMPAEVRARTLYCPTLPQLKEKLLQILKPGDLVLTMGAGNIRQVGEELAQILLEAEKEGRQLWTEVASG</sequence>
<dbReference type="Gene3D" id="3.40.1190.10">
    <property type="entry name" value="Mur-like, catalytic domain"/>
    <property type="match status" value="1"/>
</dbReference>
<dbReference type="Gene3D" id="3.40.50.720">
    <property type="entry name" value="NAD(P)-binding Rossmann-like Domain"/>
    <property type="match status" value="1"/>
</dbReference>
<dbReference type="PANTHER" id="PTHR43445">
    <property type="entry name" value="UDP-N-ACETYLMURAMATE--L-ALANINE LIGASE-RELATED"/>
    <property type="match status" value="1"/>
</dbReference>
<dbReference type="HAMAP" id="MF_00046">
    <property type="entry name" value="MurC"/>
    <property type="match status" value="1"/>
</dbReference>
<comment type="pathway">
    <text evidence="2 14">Cell wall biogenesis; peptidoglycan biosynthesis.</text>
</comment>
<protein>
    <recommendedName>
        <fullName evidence="3 14">UDP-N-acetylmuramate--L-alanine ligase</fullName>
        <ecNumber evidence="3 14">6.3.2.8</ecNumber>
    </recommendedName>
    <alternativeName>
        <fullName evidence="14">UDP-N-acetylmuramoyl-L-alanine synthetase</fullName>
    </alternativeName>
</protein>
<evidence type="ECO:0000256" key="10">
    <source>
        <dbReference type="ARBA" id="ARBA00022984"/>
    </source>
</evidence>
<name>A0A1T4M6E1_9FIRM</name>
<evidence type="ECO:0000256" key="1">
    <source>
        <dbReference type="ARBA" id="ARBA00004496"/>
    </source>
</evidence>
<comment type="catalytic activity">
    <reaction evidence="13 14">
        <text>UDP-N-acetyl-alpha-D-muramate + L-alanine + ATP = UDP-N-acetyl-alpha-D-muramoyl-L-alanine + ADP + phosphate + H(+)</text>
        <dbReference type="Rhea" id="RHEA:23372"/>
        <dbReference type="ChEBI" id="CHEBI:15378"/>
        <dbReference type="ChEBI" id="CHEBI:30616"/>
        <dbReference type="ChEBI" id="CHEBI:43474"/>
        <dbReference type="ChEBI" id="CHEBI:57972"/>
        <dbReference type="ChEBI" id="CHEBI:70757"/>
        <dbReference type="ChEBI" id="CHEBI:83898"/>
        <dbReference type="ChEBI" id="CHEBI:456216"/>
        <dbReference type="EC" id="6.3.2.8"/>
    </reaction>
</comment>
<dbReference type="InterPro" id="IPR004101">
    <property type="entry name" value="Mur_ligase_C"/>
</dbReference>
<evidence type="ECO:0000256" key="2">
    <source>
        <dbReference type="ARBA" id="ARBA00004752"/>
    </source>
</evidence>
<organism evidence="18 19">
    <name type="scientific">Carboxydocella sporoproducens DSM 16521</name>
    <dbReference type="NCBI Taxonomy" id="1121270"/>
    <lineage>
        <taxon>Bacteria</taxon>
        <taxon>Bacillati</taxon>
        <taxon>Bacillota</taxon>
        <taxon>Clostridia</taxon>
        <taxon>Eubacteriales</taxon>
        <taxon>Clostridiales Family XVI. Incertae Sedis</taxon>
        <taxon>Carboxydocella</taxon>
    </lineage>
</organism>
<dbReference type="Pfam" id="PF02875">
    <property type="entry name" value="Mur_ligase_C"/>
    <property type="match status" value="1"/>
</dbReference>
<evidence type="ECO:0000256" key="12">
    <source>
        <dbReference type="ARBA" id="ARBA00023316"/>
    </source>
</evidence>
<keyword evidence="7 14" id="KW-0547">Nucleotide-binding</keyword>
<evidence type="ECO:0000256" key="9">
    <source>
        <dbReference type="ARBA" id="ARBA00022960"/>
    </source>
</evidence>
<dbReference type="GO" id="GO:0008763">
    <property type="term" value="F:UDP-N-acetylmuramate-L-alanine ligase activity"/>
    <property type="evidence" value="ECO:0007669"/>
    <property type="project" value="UniProtKB-UniRule"/>
</dbReference>
<evidence type="ECO:0000256" key="14">
    <source>
        <dbReference type="HAMAP-Rule" id="MF_00046"/>
    </source>
</evidence>
<dbReference type="SUPFAM" id="SSF51984">
    <property type="entry name" value="MurCD N-terminal domain"/>
    <property type="match status" value="1"/>
</dbReference>
<keyword evidence="9 14" id="KW-0133">Cell shape</keyword>
<dbReference type="InterPro" id="IPR013221">
    <property type="entry name" value="Mur_ligase_cen"/>
</dbReference>
<dbReference type="EC" id="6.3.2.8" evidence="3 14"/>
<dbReference type="Pfam" id="PF08245">
    <property type="entry name" value="Mur_ligase_M"/>
    <property type="match status" value="1"/>
</dbReference>
<dbReference type="AlphaFoldDB" id="A0A1T4M6E1"/>
<dbReference type="InterPro" id="IPR000713">
    <property type="entry name" value="Mur_ligase_N"/>
</dbReference>
<evidence type="ECO:0000256" key="4">
    <source>
        <dbReference type="ARBA" id="ARBA00022490"/>
    </source>
</evidence>
<dbReference type="NCBIfam" id="TIGR01082">
    <property type="entry name" value="murC"/>
    <property type="match status" value="1"/>
</dbReference>
<keyword evidence="4 14" id="KW-0963">Cytoplasm</keyword>
<evidence type="ECO:0000259" key="17">
    <source>
        <dbReference type="Pfam" id="PF08245"/>
    </source>
</evidence>
<dbReference type="SUPFAM" id="SSF53623">
    <property type="entry name" value="MurD-like peptide ligases, catalytic domain"/>
    <property type="match status" value="1"/>
</dbReference>
<evidence type="ECO:0000256" key="3">
    <source>
        <dbReference type="ARBA" id="ARBA00012211"/>
    </source>
</evidence>
<dbReference type="PANTHER" id="PTHR43445:SF3">
    <property type="entry name" value="UDP-N-ACETYLMURAMATE--L-ALANINE LIGASE"/>
    <property type="match status" value="1"/>
</dbReference>
<dbReference type="InterPro" id="IPR036565">
    <property type="entry name" value="Mur-like_cat_sf"/>
</dbReference>
<dbReference type="Proteomes" id="UP000189933">
    <property type="component" value="Unassembled WGS sequence"/>
</dbReference>
<keyword evidence="19" id="KW-1185">Reference proteome</keyword>
<evidence type="ECO:0000256" key="7">
    <source>
        <dbReference type="ARBA" id="ARBA00022741"/>
    </source>
</evidence>
<dbReference type="GO" id="GO:0008360">
    <property type="term" value="P:regulation of cell shape"/>
    <property type="evidence" value="ECO:0007669"/>
    <property type="project" value="UniProtKB-KW"/>
</dbReference>
<dbReference type="InterPro" id="IPR050061">
    <property type="entry name" value="MurCDEF_pg_biosynth"/>
</dbReference>
<keyword evidence="11 14" id="KW-0131">Cell cycle</keyword>
<proteinExistence type="inferred from homology"/>
<dbReference type="Pfam" id="PF01225">
    <property type="entry name" value="Mur_ligase"/>
    <property type="match status" value="1"/>
</dbReference>
<dbReference type="SUPFAM" id="SSF53244">
    <property type="entry name" value="MurD-like peptide ligases, peptide-binding domain"/>
    <property type="match status" value="1"/>
</dbReference>
<evidence type="ECO:0000256" key="13">
    <source>
        <dbReference type="ARBA" id="ARBA00047833"/>
    </source>
</evidence>
<reference evidence="19" key="1">
    <citation type="submission" date="2017-02" db="EMBL/GenBank/DDBJ databases">
        <authorList>
            <person name="Varghese N."/>
            <person name="Submissions S."/>
        </authorList>
    </citation>
    <scope>NUCLEOTIDE SEQUENCE [LARGE SCALE GENOMIC DNA]</scope>
    <source>
        <strain evidence="19">DSM 16521</strain>
    </source>
</reference>
<dbReference type="GO" id="GO:0071555">
    <property type="term" value="P:cell wall organization"/>
    <property type="evidence" value="ECO:0007669"/>
    <property type="project" value="UniProtKB-KW"/>
</dbReference>
<feature type="domain" description="Mur ligase central" evidence="17">
    <location>
        <begin position="93"/>
        <end position="271"/>
    </location>
</feature>
<comment type="subcellular location">
    <subcellularLocation>
        <location evidence="1 14">Cytoplasm</location>
    </subcellularLocation>
</comment>
<dbReference type="InterPro" id="IPR005758">
    <property type="entry name" value="UDP-N-AcMur_Ala_ligase_MurC"/>
</dbReference>
<dbReference type="UniPathway" id="UPA00219"/>
<dbReference type="GO" id="GO:0051301">
    <property type="term" value="P:cell division"/>
    <property type="evidence" value="ECO:0007669"/>
    <property type="project" value="UniProtKB-KW"/>
</dbReference>
<keyword evidence="12 14" id="KW-0961">Cell wall biogenesis/degradation</keyword>
<evidence type="ECO:0000259" key="16">
    <source>
        <dbReference type="Pfam" id="PF02875"/>
    </source>
</evidence>
<comment type="function">
    <text evidence="14">Cell wall formation.</text>
</comment>
<keyword evidence="8 14" id="KW-0067">ATP-binding</keyword>
<evidence type="ECO:0000256" key="6">
    <source>
        <dbReference type="ARBA" id="ARBA00022618"/>
    </source>
</evidence>
<evidence type="ECO:0000313" key="18">
    <source>
        <dbReference type="EMBL" id="SJZ62294.1"/>
    </source>
</evidence>
<evidence type="ECO:0000313" key="19">
    <source>
        <dbReference type="Proteomes" id="UP000189933"/>
    </source>
</evidence>